<dbReference type="GO" id="GO:0006508">
    <property type="term" value="P:proteolysis"/>
    <property type="evidence" value="ECO:0007669"/>
    <property type="project" value="UniProtKB-KW"/>
</dbReference>
<dbReference type="InterPro" id="IPR035952">
    <property type="entry name" value="Rhomboid-like_sf"/>
</dbReference>
<feature type="domain" description="Peptidase S54 rhomboid" evidence="10">
    <location>
        <begin position="1"/>
        <end position="121"/>
    </location>
</feature>
<dbReference type="PANTHER" id="PTHR43066:SF1">
    <property type="entry name" value="RHOMBOID PROTEIN 2"/>
    <property type="match status" value="1"/>
</dbReference>
<dbReference type="Proteomes" id="UP000355283">
    <property type="component" value="Unassembled WGS sequence"/>
</dbReference>
<evidence type="ECO:0000256" key="4">
    <source>
        <dbReference type="ARBA" id="ARBA00022692"/>
    </source>
</evidence>
<evidence type="ECO:0000259" key="10">
    <source>
        <dbReference type="Pfam" id="PF01694"/>
    </source>
</evidence>
<proteinExistence type="inferred from homology"/>
<evidence type="ECO:0000256" key="1">
    <source>
        <dbReference type="ARBA" id="ARBA00004141"/>
    </source>
</evidence>
<dbReference type="Pfam" id="PF01694">
    <property type="entry name" value="Rhomboid"/>
    <property type="match status" value="1"/>
</dbReference>
<evidence type="ECO:0000256" key="3">
    <source>
        <dbReference type="ARBA" id="ARBA00022670"/>
    </source>
</evidence>
<evidence type="ECO:0000313" key="11">
    <source>
        <dbReference type="EMBL" id="TFJ84037.1"/>
    </source>
</evidence>
<dbReference type="Gene3D" id="1.20.1540.10">
    <property type="entry name" value="Rhomboid-like"/>
    <property type="match status" value="1"/>
</dbReference>
<reference evidence="11 12" key="1">
    <citation type="submission" date="2019-01" db="EMBL/GenBank/DDBJ databases">
        <title>Nuclear Genome Assembly of the Microalgal Biofuel strain Nannochloropsis salina CCMP1776.</title>
        <authorList>
            <person name="Hovde B."/>
        </authorList>
    </citation>
    <scope>NUCLEOTIDE SEQUENCE [LARGE SCALE GENOMIC DNA]</scope>
    <source>
        <strain evidence="11 12">CCMP1776</strain>
    </source>
</reference>
<name>A0A4D9D0Y2_9STRA</name>
<feature type="region of interest" description="Disordered" evidence="8">
    <location>
        <begin position="205"/>
        <end position="226"/>
    </location>
</feature>
<comment type="similarity">
    <text evidence="2">Belongs to the peptidase S54 family.</text>
</comment>
<keyword evidence="5" id="KW-0378">Hydrolase</keyword>
<keyword evidence="4 9" id="KW-0812">Transmembrane</keyword>
<dbReference type="EMBL" id="SDOX01000021">
    <property type="protein sequence ID" value="TFJ84037.1"/>
    <property type="molecule type" value="Genomic_DNA"/>
</dbReference>
<evidence type="ECO:0000256" key="2">
    <source>
        <dbReference type="ARBA" id="ARBA00009045"/>
    </source>
</evidence>
<feature type="transmembrane region" description="Helical" evidence="9">
    <location>
        <begin position="49"/>
        <end position="69"/>
    </location>
</feature>
<keyword evidence="6 9" id="KW-1133">Transmembrane helix</keyword>
<accession>A0A4D9D0Y2</accession>
<keyword evidence="12" id="KW-1185">Reference proteome</keyword>
<evidence type="ECO:0000256" key="7">
    <source>
        <dbReference type="ARBA" id="ARBA00023136"/>
    </source>
</evidence>
<protein>
    <recommendedName>
        <fullName evidence="10">Peptidase S54 rhomboid domain-containing protein</fullName>
    </recommendedName>
</protein>
<sequence>MLSLLYKGATLERALGSLPFLRLVFFVWGVSHTLILLLATFLHSLSFPLSSFYSCSVGFSAVLFALKYVSYARDPDGWTTVAGFRVPLGKASWVELVVTSFLTPNASFLGHLCGILAGMLWVEGGRVWGWLRCLPRWSARRTRYTYARASTGYRAPTPSAPPAPESRTEGGFEDGREGGRAGRRWTTQEEEDVVLQEALRESLAEEQRRQAREGTEWGREGGREGLFRPAYPNVPVAEVVAGSGEPYLPSYEEATNADGGRDRGNWVRRRQPWQGGFT</sequence>
<dbReference type="AlphaFoldDB" id="A0A4D9D0Y2"/>
<feature type="compositionally biased region" description="Basic and acidic residues" evidence="8">
    <location>
        <begin position="166"/>
        <end position="180"/>
    </location>
</feature>
<dbReference type="GO" id="GO:0016020">
    <property type="term" value="C:membrane"/>
    <property type="evidence" value="ECO:0007669"/>
    <property type="project" value="UniProtKB-SubCell"/>
</dbReference>
<organism evidence="11 12">
    <name type="scientific">Nannochloropsis salina CCMP1776</name>
    <dbReference type="NCBI Taxonomy" id="1027361"/>
    <lineage>
        <taxon>Eukaryota</taxon>
        <taxon>Sar</taxon>
        <taxon>Stramenopiles</taxon>
        <taxon>Ochrophyta</taxon>
        <taxon>Eustigmatophyceae</taxon>
        <taxon>Eustigmatales</taxon>
        <taxon>Monodopsidaceae</taxon>
        <taxon>Microchloropsis</taxon>
        <taxon>Microchloropsis salina</taxon>
    </lineage>
</organism>
<evidence type="ECO:0000256" key="9">
    <source>
        <dbReference type="SAM" id="Phobius"/>
    </source>
</evidence>
<dbReference type="InterPro" id="IPR022764">
    <property type="entry name" value="Peptidase_S54_rhomboid_dom"/>
</dbReference>
<keyword evidence="3" id="KW-0645">Protease</keyword>
<evidence type="ECO:0000256" key="5">
    <source>
        <dbReference type="ARBA" id="ARBA00022801"/>
    </source>
</evidence>
<feature type="region of interest" description="Disordered" evidence="8">
    <location>
        <begin position="152"/>
        <end position="191"/>
    </location>
</feature>
<gene>
    <name evidence="11" type="ORF">NSK_005132</name>
</gene>
<dbReference type="SUPFAM" id="SSF144091">
    <property type="entry name" value="Rhomboid-like"/>
    <property type="match status" value="1"/>
</dbReference>
<comment type="subcellular location">
    <subcellularLocation>
        <location evidence="1">Membrane</location>
        <topology evidence="1">Multi-pass membrane protein</topology>
    </subcellularLocation>
</comment>
<feature type="transmembrane region" description="Helical" evidence="9">
    <location>
        <begin position="20"/>
        <end position="42"/>
    </location>
</feature>
<dbReference type="OrthoDB" id="10257275at2759"/>
<feature type="region of interest" description="Disordered" evidence="8">
    <location>
        <begin position="246"/>
        <end position="278"/>
    </location>
</feature>
<evidence type="ECO:0000313" key="12">
    <source>
        <dbReference type="Proteomes" id="UP000355283"/>
    </source>
</evidence>
<feature type="transmembrane region" description="Helical" evidence="9">
    <location>
        <begin position="108"/>
        <end position="131"/>
    </location>
</feature>
<dbReference type="PANTHER" id="PTHR43066">
    <property type="entry name" value="RHOMBOID-RELATED PROTEIN"/>
    <property type="match status" value="1"/>
</dbReference>
<comment type="caution">
    <text evidence="11">The sequence shown here is derived from an EMBL/GenBank/DDBJ whole genome shotgun (WGS) entry which is preliminary data.</text>
</comment>
<evidence type="ECO:0000256" key="8">
    <source>
        <dbReference type="SAM" id="MobiDB-lite"/>
    </source>
</evidence>
<keyword evidence="7 9" id="KW-0472">Membrane</keyword>
<evidence type="ECO:0000256" key="6">
    <source>
        <dbReference type="ARBA" id="ARBA00022989"/>
    </source>
</evidence>
<dbReference type="GO" id="GO:0004252">
    <property type="term" value="F:serine-type endopeptidase activity"/>
    <property type="evidence" value="ECO:0007669"/>
    <property type="project" value="InterPro"/>
</dbReference>